<protein>
    <submittedName>
        <fullName evidence="1">Uncharacterized protein</fullName>
    </submittedName>
</protein>
<proteinExistence type="predicted"/>
<dbReference type="Proteomes" id="UP001356427">
    <property type="component" value="Unassembled WGS sequence"/>
</dbReference>
<gene>
    <name evidence="1" type="ORF">J4Q44_G00184550</name>
</gene>
<accession>A0AAN8QNZ8</accession>
<evidence type="ECO:0000313" key="2">
    <source>
        <dbReference type="Proteomes" id="UP001356427"/>
    </source>
</evidence>
<dbReference type="EMBL" id="JAGTTL010000016">
    <property type="protein sequence ID" value="KAK6310400.1"/>
    <property type="molecule type" value="Genomic_DNA"/>
</dbReference>
<evidence type="ECO:0000313" key="1">
    <source>
        <dbReference type="EMBL" id="KAK6310400.1"/>
    </source>
</evidence>
<organism evidence="1 2">
    <name type="scientific">Coregonus suidteri</name>
    <dbReference type="NCBI Taxonomy" id="861788"/>
    <lineage>
        <taxon>Eukaryota</taxon>
        <taxon>Metazoa</taxon>
        <taxon>Chordata</taxon>
        <taxon>Craniata</taxon>
        <taxon>Vertebrata</taxon>
        <taxon>Euteleostomi</taxon>
        <taxon>Actinopterygii</taxon>
        <taxon>Neopterygii</taxon>
        <taxon>Teleostei</taxon>
        <taxon>Protacanthopterygii</taxon>
        <taxon>Salmoniformes</taxon>
        <taxon>Salmonidae</taxon>
        <taxon>Coregoninae</taxon>
        <taxon>Coregonus</taxon>
    </lineage>
</organism>
<comment type="caution">
    <text evidence="1">The sequence shown here is derived from an EMBL/GenBank/DDBJ whole genome shotgun (WGS) entry which is preliminary data.</text>
</comment>
<reference evidence="1 2" key="1">
    <citation type="submission" date="2021-04" db="EMBL/GenBank/DDBJ databases">
        <authorList>
            <person name="De Guttry C."/>
            <person name="Zahm M."/>
            <person name="Klopp C."/>
            <person name="Cabau C."/>
            <person name="Louis A."/>
            <person name="Berthelot C."/>
            <person name="Parey E."/>
            <person name="Roest Crollius H."/>
            <person name="Montfort J."/>
            <person name="Robinson-Rechavi M."/>
            <person name="Bucao C."/>
            <person name="Bouchez O."/>
            <person name="Gislard M."/>
            <person name="Lluch J."/>
            <person name="Milhes M."/>
            <person name="Lampietro C."/>
            <person name="Lopez Roques C."/>
            <person name="Donnadieu C."/>
            <person name="Braasch I."/>
            <person name="Desvignes T."/>
            <person name="Postlethwait J."/>
            <person name="Bobe J."/>
            <person name="Wedekind C."/>
            <person name="Guiguen Y."/>
        </authorList>
    </citation>
    <scope>NUCLEOTIDE SEQUENCE [LARGE SCALE GENOMIC DNA]</scope>
    <source>
        <strain evidence="1">Cs_M1</strain>
        <tissue evidence="1">Blood</tissue>
    </source>
</reference>
<keyword evidence="2" id="KW-1185">Reference proteome</keyword>
<sequence>MSPSSNFSLHPPPLYFSNGMNLTQWPASFWTGPFCGWRVRHIDPNQAPLPSPLFISITLSPRNRCMSPLQQCLAGTTSKHQAYDSEQLSKSVVMVTLDTKYSSCSGLCDCGPLKDTGVPVILNPWID</sequence>
<name>A0AAN8QNZ8_9TELE</name>
<dbReference type="AlphaFoldDB" id="A0AAN8QNZ8"/>